<evidence type="ECO:0000256" key="4">
    <source>
        <dbReference type="ARBA" id="ARBA00022840"/>
    </source>
</evidence>
<dbReference type="FunCoup" id="H3AHU7">
    <property type="interactions" value="3164"/>
</dbReference>
<dbReference type="GO" id="GO:0003723">
    <property type="term" value="F:RNA binding"/>
    <property type="evidence" value="ECO:0007669"/>
    <property type="project" value="UniProtKB-UniRule"/>
</dbReference>
<proteinExistence type="inferred from homology"/>
<dbReference type="EMBL" id="AFYH01037899">
    <property type="status" value="NOT_ANNOTATED_CDS"/>
    <property type="molecule type" value="Genomic_DNA"/>
</dbReference>
<dbReference type="Pfam" id="PF00271">
    <property type="entry name" value="Helicase_C"/>
    <property type="match status" value="1"/>
</dbReference>
<feature type="compositionally biased region" description="Basic residues" evidence="9">
    <location>
        <begin position="71"/>
        <end position="85"/>
    </location>
</feature>
<evidence type="ECO:0000256" key="3">
    <source>
        <dbReference type="ARBA" id="ARBA00022806"/>
    </source>
</evidence>
<dbReference type="InterPro" id="IPR027417">
    <property type="entry name" value="P-loop_NTPase"/>
</dbReference>
<accession>H3AHU7</accession>
<dbReference type="STRING" id="7897.ENSLACP00000009218"/>
<feature type="domain" description="Helicase ATP-binding" evidence="10">
    <location>
        <begin position="159"/>
        <end position="357"/>
    </location>
</feature>
<dbReference type="GO" id="GO:0005524">
    <property type="term" value="F:ATP binding"/>
    <property type="evidence" value="ECO:0007669"/>
    <property type="project" value="UniProtKB-UniRule"/>
</dbReference>
<evidence type="ECO:0000256" key="8">
    <source>
        <dbReference type="RuleBase" id="RU365068"/>
    </source>
</evidence>
<dbReference type="HOGENOM" id="CLU_003041_26_2_1"/>
<evidence type="ECO:0000256" key="1">
    <source>
        <dbReference type="ARBA" id="ARBA00022741"/>
    </source>
</evidence>
<dbReference type="GO" id="GO:0005634">
    <property type="term" value="C:nucleus"/>
    <property type="evidence" value="ECO:0007669"/>
    <property type="project" value="UniProtKB-ARBA"/>
</dbReference>
<evidence type="ECO:0000313" key="13">
    <source>
        <dbReference type="Ensembl" id="ENSLACP00000009218.1"/>
    </source>
</evidence>
<evidence type="ECO:0000259" key="12">
    <source>
        <dbReference type="PROSITE" id="PS51195"/>
    </source>
</evidence>
<dbReference type="SMART" id="SM00487">
    <property type="entry name" value="DEXDc"/>
    <property type="match status" value="1"/>
</dbReference>
<dbReference type="OMA" id="IHEQICE"/>
<evidence type="ECO:0000259" key="11">
    <source>
        <dbReference type="PROSITE" id="PS51194"/>
    </source>
</evidence>
<dbReference type="GeneTree" id="ENSGT00550000075041"/>
<evidence type="ECO:0000256" key="7">
    <source>
        <dbReference type="PROSITE-ProRule" id="PRU00552"/>
    </source>
</evidence>
<evidence type="ECO:0000256" key="2">
    <source>
        <dbReference type="ARBA" id="ARBA00022801"/>
    </source>
</evidence>
<dbReference type="PANTHER" id="PTHR24031">
    <property type="entry name" value="RNA HELICASE"/>
    <property type="match status" value="1"/>
</dbReference>
<dbReference type="CDD" id="cd18787">
    <property type="entry name" value="SF2_C_DEAD"/>
    <property type="match status" value="1"/>
</dbReference>
<keyword evidence="3 8" id="KW-0347">Helicase</keyword>
<comment type="catalytic activity">
    <reaction evidence="8">
        <text>ATP + H2O = ADP + phosphate + H(+)</text>
        <dbReference type="Rhea" id="RHEA:13065"/>
        <dbReference type="ChEBI" id="CHEBI:15377"/>
        <dbReference type="ChEBI" id="CHEBI:15378"/>
        <dbReference type="ChEBI" id="CHEBI:30616"/>
        <dbReference type="ChEBI" id="CHEBI:43474"/>
        <dbReference type="ChEBI" id="CHEBI:456216"/>
        <dbReference type="EC" id="3.6.4.13"/>
    </reaction>
</comment>
<protein>
    <recommendedName>
        <fullName evidence="8">ATP-dependent RNA helicase</fullName>
        <ecNumber evidence="8">3.6.4.13</ecNumber>
    </recommendedName>
</protein>
<keyword evidence="1 8" id="KW-0547">Nucleotide-binding</keyword>
<dbReference type="PROSITE" id="PS51192">
    <property type="entry name" value="HELICASE_ATP_BIND_1"/>
    <property type="match status" value="1"/>
</dbReference>
<dbReference type="Pfam" id="PF00270">
    <property type="entry name" value="DEAD"/>
    <property type="match status" value="1"/>
</dbReference>
<dbReference type="Bgee" id="ENSLACG00000008136">
    <property type="expression patterns" value="Expressed in chordate pharynx and 6 other cell types or tissues"/>
</dbReference>
<dbReference type="InterPro" id="IPR001650">
    <property type="entry name" value="Helicase_C-like"/>
</dbReference>
<comment type="similarity">
    <text evidence="6">Belongs to the DEAD box helicase family. DDX31/DBP7 subfamily.</text>
</comment>
<dbReference type="Ensembl" id="ENSLACT00000009289.1">
    <property type="protein sequence ID" value="ENSLACP00000009218.1"/>
    <property type="gene ID" value="ENSLACG00000008136.1"/>
</dbReference>
<evidence type="ECO:0000313" key="14">
    <source>
        <dbReference type="Proteomes" id="UP000008672"/>
    </source>
</evidence>
<dbReference type="FunFam" id="3.40.50.300:FF:001399">
    <property type="entry name" value="RNA helicase"/>
    <property type="match status" value="1"/>
</dbReference>
<evidence type="ECO:0000256" key="6">
    <source>
        <dbReference type="ARBA" id="ARBA00037933"/>
    </source>
</evidence>
<reference evidence="13" key="3">
    <citation type="submission" date="2025-09" db="UniProtKB">
        <authorList>
            <consortium name="Ensembl"/>
        </authorList>
    </citation>
    <scope>IDENTIFICATION</scope>
</reference>
<reference evidence="14" key="1">
    <citation type="submission" date="2011-08" db="EMBL/GenBank/DDBJ databases">
        <title>The draft genome of Latimeria chalumnae.</title>
        <authorList>
            <person name="Di Palma F."/>
            <person name="Alfoldi J."/>
            <person name="Johnson J."/>
            <person name="Berlin A."/>
            <person name="Gnerre S."/>
            <person name="Jaffe D."/>
            <person name="MacCallum I."/>
            <person name="Young S."/>
            <person name="Walker B.J."/>
            <person name="Lander E."/>
            <person name="Lindblad-Toh K."/>
        </authorList>
    </citation>
    <scope>NUCLEOTIDE SEQUENCE [LARGE SCALE GENOMIC DNA]</scope>
    <source>
        <strain evidence="14">Wild caught</strain>
    </source>
</reference>
<feature type="short sequence motif" description="Q motif" evidence="7">
    <location>
        <begin position="127"/>
        <end position="156"/>
    </location>
</feature>
<sequence>MLNITDSSAPAFHTGKKKFSKPLKAVNSWAQPKVVKRKFEGSDEGPPIKCKAEGLRPLAKDSAWPKERSLSKKSQKSPAKRSVKKQGRDEEEQPFIKTSSLFKNNPEIPQIHRPAVKQLREKVFTSGSFSELDIHPHLVSTLNSVLNISSMTSVQKQTIPTLLDGKDAMVKSQTGSGKTLAYGIPLVQILQKIKPKIQRSDGPYAVIVVPTRELALQSFETLQKLLKPFTWIVPGVLMGGEKRKSEKARLRKGINILISTPGRLVDHIKNTKSIHFGCVRWLVLDEADSVCDVSYINEHVCLLKGGLSSLPARRSCCSAAVATLLILGVTRLAGVSLTDPVNIYVAEEAQSGPVLEKRDGEAAGAPAGAESESFVIPEKLKQHVVIVPSKLRLTTLGAFILAKCKFEKGQKLIVFFSSCESVEFHHTLFTKVLSEKAMGREEPTQTASSPSPITFLRLHGNMEQQERTEVFLQFIQSKSGVLLCTDVAARGLDLPQVTWIVQYNAPSSPAEYVHRIGRTARIGSHGSSLLFLTPSEAQYMGLLASHKI</sequence>
<feature type="domain" description="Helicase C-terminal" evidence="11">
    <location>
        <begin position="379"/>
        <end position="548"/>
    </location>
</feature>
<reference evidence="13" key="2">
    <citation type="submission" date="2025-08" db="UniProtKB">
        <authorList>
            <consortium name="Ensembl"/>
        </authorList>
    </citation>
    <scope>IDENTIFICATION</scope>
</reference>
<dbReference type="eggNOG" id="KOG0348">
    <property type="taxonomic scope" value="Eukaryota"/>
</dbReference>
<dbReference type="CDD" id="cd17949">
    <property type="entry name" value="DEADc_DDX31"/>
    <property type="match status" value="1"/>
</dbReference>
<comment type="domain">
    <text evidence="8">The Q motif is unique to and characteristic of the DEAD box family of RNA helicases and controls ATP binding and hydrolysis.</text>
</comment>
<evidence type="ECO:0000256" key="9">
    <source>
        <dbReference type="SAM" id="MobiDB-lite"/>
    </source>
</evidence>
<feature type="region of interest" description="Disordered" evidence="9">
    <location>
        <begin position="1"/>
        <end position="108"/>
    </location>
</feature>
<gene>
    <name evidence="13" type="primary">DDX31</name>
</gene>
<dbReference type="InterPro" id="IPR011545">
    <property type="entry name" value="DEAD/DEAH_box_helicase_dom"/>
</dbReference>
<dbReference type="Gene3D" id="3.40.50.300">
    <property type="entry name" value="P-loop containing nucleotide triphosphate hydrolases"/>
    <property type="match status" value="2"/>
</dbReference>
<dbReference type="SUPFAM" id="SSF52540">
    <property type="entry name" value="P-loop containing nucleoside triphosphate hydrolases"/>
    <property type="match status" value="1"/>
</dbReference>
<dbReference type="AlphaFoldDB" id="H3AHU7"/>
<dbReference type="Proteomes" id="UP000008672">
    <property type="component" value="Unassembled WGS sequence"/>
</dbReference>
<evidence type="ECO:0000256" key="5">
    <source>
        <dbReference type="ARBA" id="ARBA00022884"/>
    </source>
</evidence>
<keyword evidence="14" id="KW-1185">Reference proteome</keyword>
<keyword evidence="4 8" id="KW-0067">ATP-binding</keyword>
<dbReference type="EMBL" id="AFYH01037898">
    <property type="status" value="NOT_ANNOTATED_CDS"/>
    <property type="molecule type" value="Genomic_DNA"/>
</dbReference>
<name>H3AHU7_LATCH</name>
<dbReference type="PROSITE" id="PS51195">
    <property type="entry name" value="Q_MOTIF"/>
    <property type="match status" value="1"/>
</dbReference>
<dbReference type="InParanoid" id="H3AHU7"/>
<evidence type="ECO:0000259" key="10">
    <source>
        <dbReference type="PROSITE" id="PS51192"/>
    </source>
</evidence>
<organism evidence="13 14">
    <name type="scientific">Latimeria chalumnae</name>
    <name type="common">Coelacanth</name>
    <dbReference type="NCBI Taxonomy" id="7897"/>
    <lineage>
        <taxon>Eukaryota</taxon>
        <taxon>Metazoa</taxon>
        <taxon>Chordata</taxon>
        <taxon>Craniata</taxon>
        <taxon>Vertebrata</taxon>
        <taxon>Euteleostomi</taxon>
        <taxon>Coelacanthiformes</taxon>
        <taxon>Coelacanthidae</taxon>
        <taxon>Latimeria</taxon>
    </lineage>
</organism>
<dbReference type="SMART" id="SM00490">
    <property type="entry name" value="HELICc"/>
    <property type="match status" value="1"/>
</dbReference>
<dbReference type="GO" id="GO:0003724">
    <property type="term" value="F:RNA helicase activity"/>
    <property type="evidence" value="ECO:0007669"/>
    <property type="project" value="UniProtKB-EC"/>
</dbReference>
<feature type="domain" description="DEAD-box RNA helicase Q" evidence="12">
    <location>
        <begin position="127"/>
        <end position="156"/>
    </location>
</feature>
<dbReference type="InterPro" id="IPR014014">
    <property type="entry name" value="RNA_helicase_DEAD_Q_motif"/>
</dbReference>
<dbReference type="PROSITE" id="PS51194">
    <property type="entry name" value="HELICASE_CTER"/>
    <property type="match status" value="1"/>
</dbReference>
<dbReference type="GO" id="GO:0016787">
    <property type="term" value="F:hydrolase activity"/>
    <property type="evidence" value="ECO:0007669"/>
    <property type="project" value="UniProtKB-KW"/>
</dbReference>
<dbReference type="EC" id="3.6.4.13" evidence="8"/>
<dbReference type="InterPro" id="IPR014001">
    <property type="entry name" value="Helicase_ATP-bd"/>
</dbReference>
<keyword evidence="5 8" id="KW-0694">RNA-binding</keyword>
<keyword evidence="2 8" id="KW-0378">Hydrolase</keyword>
<comment type="function">
    <text evidence="8">RNA helicase.</text>
</comment>